<organism evidence="2">
    <name type="scientific">uncultured Woeseiaceae bacterium</name>
    <dbReference type="NCBI Taxonomy" id="1983305"/>
    <lineage>
        <taxon>Bacteria</taxon>
        <taxon>Pseudomonadati</taxon>
        <taxon>Pseudomonadota</taxon>
        <taxon>Gammaproteobacteria</taxon>
        <taxon>Woeseiales</taxon>
        <taxon>Woeseiaceae</taxon>
        <taxon>environmental samples</taxon>
    </lineage>
</organism>
<dbReference type="EMBL" id="LR633967">
    <property type="protein sequence ID" value="VUX56109.1"/>
    <property type="molecule type" value="Genomic_DNA"/>
</dbReference>
<gene>
    <name evidence="2" type="ORF">JTBM06_V1_290008</name>
</gene>
<feature type="compositionally biased region" description="Basic and acidic residues" evidence="1">
    <location>
        <begin position="78"/>
        <end position="95"/>
    </location>
</feature>
<feature type="non-terminal residue" evidence="2">
    <location>
        <position position="95"/>
    </location>
</feature>
<evidence type="ECO:0000256" key="1">
    <source>
        <dbReference type="SAM" id="MobiDB-lite"/>
    </source>
</evidence>
<dbReference type="AlphaFoldDB" id="A0A7D9D2P8"/>
<reference evidence="2" key="1">
    <citation type="submission" date="2019-07" db="EMBL/GenBank/DDBJ databases">
        <authorList>
            <person name="Weber M."/>
            <person name="Kostadinov I."/>
            <person name="Kostadinov D I."/>
        </authorList>
    </citation>
    <scope>NUCLEOTIDE SEQUENCE</scope>
    <source>
        <strain evidence="2">Gfbio:sag-sample-m06:053724c1-46a9-4a36-b237-ea2bf867836b</strain>
    </source>
</reference>
<feature type="region of interest" description="Disordered" evidence="1">
    <location>
        <begin position="71"/>
        <end position="95"/>
    </location>
</feature>
<name>A0A7D9D2P8_9GAMM</name>
<sequence>MWGPFSFGNGEGLNLHSRVAAQVRVEAALPADITERRSREGQSCPIIRVATKDQSAPAERIALMTVGGFDSPAAARATEPRPWKKGRDSCHHMHR</sequence>
<evidence type="ECO:0000313" key="2">
    <source>
        <dbReference type="EMBL" id="VUX56109.1"/>
    </source>
</evidence>
<proteinExistence type="predicted"/>
<accession>A0A7D9D2P8</accession>
<protein>
    <submittedName>
        <fullName evidence="2">Uncharacterized protein</fullName>
    </submittedName>
</protein>